<evidence type="ECO:0000256" key="2">
    <source>
        <dbReference type="ARBA" id="ARBA00022490"/>
    </source>
</evidence>
<evidence type="ECO:0000256" key="5">
    <source>
        <dbReference type="RuleBase" id="RU363050"/>
    </source>
</evidence>
<dbReference type="GO" id="GO:0007020">
    <property type="term" value="P:microtubule nucleation"/>
    <property type="evidence" value="ECO:0007669"/>
    <property type="project" value="InterPro"/>
</dbReference>
<dbReference type="GO" id="GO:0051011">
    <property type="term" value="F:microtubule minus-end binding"/>
    <property type="evidence" value="ECO:0007669"/>
    <property type="project" value="TreeGrafter"/>
</dbReference>
<organism evidence="6 7">
    <name type="scientific">Globodera rostochiensis</name>
    <name type="common">Golden nematode worm</name>
    <name type="synonym">Heterodera rostochiensis</name>
    <dbReference type="NCBI Taxonomy" id="31243"/>
    <lineage>
        <taxon>Eukaryota</taxon>
        <taxon>Metazoa</taxon>
        <taxon>Ecdysozoa</taxon>
        <taxon>Nematoda</taxon>
        <taxon>Chromadorea</taxon>
        <taxon>Rhabditida</taxon>
        <taxon>Tylenchina</taxon>
        <taxon>Tylenchomorpha</taxon>
        <taxon>Tylenchoidea</taxon>
        <taxon>Heteroderidae</taxon>
        <taxon>Heteroderinae</taxon>
        <taxon>Globodera</taxon>
    </lineage>
</organism>
<comment type="subcellular location">
    <subcellularLocation>
        <location evidence="1 5">Cytoplasm</location>
        <location evidence="1 5">Cytoskeleton</location>
        <location evidence="1 5">Microtubule organizing center</location>
    </subcellularLocation>
</comment>
<evidence type="ECO:0000256" key="1">
    <source>
        <dbReference type="ARBA" id="ARBA00004267"/>
    </source>
</evidence>
<dbReference type="GO" id="GO:0000922">
    <property type="term" value="C:spindle pole"/>
    <property type="evidence" value="ECO:0007669"/>
    <property type="project" value="InterPro"/>
</dbReference>
<sequence length="751" mass="86316">MTMIDDANRIPVMSELYLALQGEQCYFTTPSVHNQEFLIKNVNIDPWGSPQISIEFEERLKTIVALSSCVKVIETWKWKQSADSLDSVKKAILESIIGDYNIYQTMADRMRFEHATHRREDSVGDLFAFARKWRQRLQYLRRLLDKSDEICGVRLMNILFVEWTHNCCIRDWRYSLLEKALRAGSAVMHKLCVAWLLDGKLLEPTRWFIRLKICPGLDESRRKSCNSLQSSFNTINNSSMIEPIFADSSPHQPRAMELVKNRLILPVLLDNEVAPASFYGCPELLDLILDIGRKVHFLKVLRSTRFYDHALDVRRKLLEQLPLNVWCTPYEIGKLASVVHQLHALVSKDMMQELMGKQRLLDHLTLVHGYFFMLRGDLLSALEQTIFIKTAKPTTKSCTTPFSSRKNFSHSAKIAEKCVNDALTMCVPLSNVADLMHCLSGERLKTDKAKGKHFSESFLLTFALGKCQSDGSLEVNAVSEFLTRTALKTYKCVFTTASNLQLQRSQLDYTAQRFLHNAGRQLAARTEFRPFYYFVLVNLHRVRFFLGRLANYLFEEVLLMESAAIFDTVRRRTDPHQLLAGLSELLSGTISALFFSNRTMYQSIQHLIRKANDFVGTINKFCALVEQLEANELDTLLLSAGDDNSVVVDTDDNDCHDENICNIENQQPDQQQRHQQQQQRQQKVVRYNRSDVEQQLHSAVFAVRESANVFEMSVSKMRNNLAKFLEETAAKSAPLSPYWSKLFALLFEPVN</sequence>
<reference evidence="7" key="1">
    <citation type="submission" date="2022-11" db="UniProtKB">
        <authorList>
            <consortium name="WormBaseParasite"/>
        </authorList>
    </citation>
    <scope>IDENTIFICATION</scope>
</reference>
<dbReference type="WBParaSite" id="Gr19_v10_g16664.t1">
    <property type="protein sequence ID" value="Gr19_v10_g16664.t1"/>
    <property type="gene ID" value="Gr19_v10_g16664"/>
</dbReference>
<dbReference type="GO" id="GO:0031122">
    <property type="term" value="P:cytoplasmic microtubule organization"/>
    <property type="evidence" value="ECO:0007669"/>
    <property type="project" value="TreeGrafter"/>
</dbReference>
<dbReference type="Gene3D" id="1.20.120.1900">
    <property type="entry name" value="Gamma-tubulin complex, C-terminal domain"/>
    <property type="match status" value="1"/>
</dbReference>
<dbReference type="AlphaFoldDB" id="A0A914HG74"/>
<keyword evidence="3 5" id="KW-0493">Microtubule</keyword>
<accession>A0A914HG74</accession>
<dbReference type="GO" id="GO:0000930">
    <property type="term" value="C:gamma-tubulin complex"/>
    <property type="evidence" value="ECO:0007669"/>
    <property type="project" value="TreeGrafter"/>
</dbReference>
<keyword evidence="6" id="KW-1185">Reference proteome</keyword>
<proteinExistence type="inferred from homology"/>
<evidence type="ECO:0000313" key="6">
    <source>
        <dbReference type="Proteomes" id="UP000887572"/>
    </source>
</evidence>
<protein>
    <recommendedName>
        <fullName evidence="5">Gamma-tubulin complex component</fullName>
    </recommendedName>
</protein>
<dbReference type="GO" id="GO:0005874">
    <property type="term" value="C:microtubule"/>
    <property type="evidence" value="ECO:0007669"/>
    <property type="project" value="UniProtKB-KW"/>
</dbReference>
<name>A0A914HG74_GLORO</name>
<keyword evidence="4 5" id="KW-0206">Cytoskeleton</keyword>
<dbReference type="PANTHER" id="PTHR19302:SF27">
    <property type="entry name" value="GAMMA-TUBULIN COMPLEX COMPONENT 4"/>
    <property type="match status" value="1"/>
</dbReference>
<dbReference type="GO" id="GO:0051225">
    <property type="term" value="P:spindle assembly"/>
    <property type="evidence" value="ECO:0007669"/>
    <property type="project" value="TreeGrafter"/>
</dbReference>
<dbReference type="GO" id="GO:0043015">
    <property type="term" value="F:gamma-tubulin binding"/>
    <property type="evidence" value="ECO:0007669"/>
    <property type="project" value="InterPro"/>
</dbReference>
<dbReference type="GO" id="GO:0000278">
    <property type="term" value="P:mitotic cell cycle"/>
    <property type="evidence" value="ECO:0007669"/>
    <property type="project" value="TreeGrafter"/>
</dbReference>
<keyword evidence="2 5" id="KW-0963">Cytoplasm</keyword>
<dbReference type="InterPro" id="IPR042241">
    <property type="entry name" value="GCP_C_sf"/>
</dbReference>
<dbReference type="Proteomes" id="UP000887572">
    <property type="component" value="Unplaced"/>
</dbReference>
<evidence type="ECO:0000313" key="7">
    <source>
        <dbReference type="WBParaSite" id="Gr19_v10_g16664.t1"/>
    </source>
</evidence>
<comment type="similarity">
    <text evidence="5">Belongs to the TUBGCP family.</text>
</comment>
<dbReference type="InterPro" id="IPR007259">
    <property type="entry name" value="GCP"/>
</dbReference>
<evidence type="ECO:0000256" key="4">
    <source>
        <dbReference type="ARBA" id="ARBA00023212"/>
    </source>
</evidence>
<dbReference type="PANTHER" id="PTHR19302">
    <property type="entry name" value="GAMMA TUBULIN COMPLEX PROTEIN"/>
    <property type="match status" value="1"/>
</dbReference>
<dbReference type="GO" id="GO:0051321">
    <property type="term" value="P:meiotic cell cycle"/>
    <property type="evidence" value="ECO:0007669"/>
    <property type="project" value="TreeGrafter"/>
</dbReference>
<evidence type="ECO:0000256" key="3">
    <source>
        <dbReference type="ARBA" id="ARBA00022701"/>
    </source>
</evidence>